<dbReference type="EMBL" id="BDCR01000004">
    <property type="protein sequence ID" value="GAT64253.1"/>
    <property type="molecule type" value="Genomic_DNA"/>
</dbReference>
<feature type="domain" description="IgGFc-binding protein N-terminal" evidence="2">
    <location>
        <begin position="140"/>
        <end position="440"/>
    </location>
</feature>
<sequence length="861" mass="92195">MVKKRTSFILAFVLVQCFICVSNCVQAQTSKTFWFVAPDLSSGHEESPILFRLVNGNSVDAKVTISQPANPTGFTPITLTIPHNSLSSCDLTTFLGLIEDAPDNSMNNKGLLITSDQYISVYYEENGLHNPAIYALKGENALGTSFLIPGQNLLDNVTTVNPKPYNSFHIVATLDNTKVTITPKNAISGHAAGVSFTITLNKGQTYAAVATSQAAANHLGGSRVTSDKPVAITICDDSMYGGAIGGTCYNEGGDQIIPLSLLGQEYIAVRGNFGVGISSSYGDQVFVMATQPNTDVYINGVKTTTITNVGEIYRYNMTLSEDACYIKANKNISVLQLSGFGCETDFAVLAQLSCTGSREVTLARSTSDNYYLTVLVEAGGESHFTISTSSGAGATLTASDFSSVPGTGGKYLYARKSFTTAQIPEKATVTLANSTNKFHVGIINGTSGSGCRFGYFSEYSSSQAKFDPRTVYVCQGNTINLTPSFTVSRTVDPASVLYSWNVPDGLGGRIVTSPSNTTPSYLMPNASLSQTGQYIVHVSADGCDATDTATVKVLNSPLTGEKAVTVYTNELPYVWNGKKYSATGDYQQTLVSVLGGCDSIVTLKLTVSPDFSATMKASPQICANDKNFTLSYDVAYGTVDYHSVVFDSKAQQAGFVDILKQSANGYIDVPLPSGVTPDTYNASVVFENSLVTKKQPVSFTINYSSSIILQKWNDVLALLNSSYNGGYDFSGFQWYKNGQAIDGAVEAYLYIENGQLDTNAQYQVKVTRAVDGVSLFTCSFQPTLHTDVLVYPTLLSRRSPVTIKMDGQGSGVLLNISGLKINQQALNQGENIMRAPDSAGTYVLVLTNSKGETKKQLLIVK</sequence>
<reference evidence="4" key="1">
    <citation type="submission" date="2016-04" db="EMBL/GenBank/DDBJ databases">
        <title>Draft genome sequence of Paludibacter jiangxiensis strain NM7.</title>
        <authorList>
            <person name="Qiu Y."/>
            <person name="Matsuura N."/>
            <person name="Ohashi A."/>
            <person name="Tourlousse M.D."/>
            <person name="Sekiguchi Y."/>
        </authorList>
    </citation>
    <scope>NUCLEOTIDE SEQUENCE [LARGE SCALE GENOMIC DNA]</scope>
    <source>
        <strain evidence="4">NM7</strain>
    </source>
</reference>
<dbReference type="Pfam" id="PF17517">
    <property type="entry name" value="IgGFc_binding"/>
    <property type="match status" value="1"/>
</dbReference>
<reference evidence="4" key="2">
    <citation type="journal article" date="2017" name="Genome Announc.">
        <title>Draft genome sequence of Paludibacter jiangxiensis NM7(T), a propionate-producing fermentative bacterium.</title>
        <authorList>
            <person name="Qiu Y.-L."/>
            <person name="Tourlousse D.M."/>
            <person name="Matsuura N."/>
            <person name="Ohashi A."/>
            <person name="Sekiguchi Y."/>
        </authorList>
    </citation>
    <scope>NUCLEOTIDE SEQUENCE [LARGE SCALE GENOMIC DNA]</scope>
    <source>
        <strain evidence="4">NM7</strain>
    </source>
</reference>
<dbReference type="OrthoDB" id="994172at2"/>
<dbReference type="InterPro" id="IPR013783">
    <property type="entry name" value="Ig-like_fold"/>
</dbReference>
<evidence type="ECO:0000259" key="2">
    <source>
        <dbReference type="Pfam" id="PF17517"/>
    </source>
</evidence>
<organism evidence="3 4">
    <name type="scientific">Paludibacter jiangxiensis</name>
    <dbReference type="NCBI Taxonomy" id="681398"/>
    <lineage>
        <taxon>Bacteria</taxon>
        <taxon>Pseudomonadati</taxon>
        <taxon>Bacteroidota</taxon>
        <taxon>Bacteroidia</taxon>
        <taxon>Bacteroidales</taxon>
        <taxon>Paludibacteraceae</taxon>
        <taxon>Paludibacter</taxon>
    </lineage>
</organism>
<protein>
    <recommendedName>
        <fullName evidence="2">IgGFc-binding protein N-terminal domain-containing protein</fullName>
    </recommendedName>
</protein>
<evidence type="ECO:0000313" key="4">
    <source>
        <dbReference type="Proteomes" id="UP000076586"/>
    </source>
</evidence>
<comment type="caution">
    <text evidence="3">The sequence shown here is derived from an EMBL/GenBank/DDBJ whole genome shotgun (WGS) entry which is preliminary data.</text>
</comment>
<feature type="chain" id="PRO_5007825112" description="IgGFc-binding protein N-terminal domain-containing protein" evidence="1">
    <location>
        <begin position="28"/>
        <end position="861"/>
    </location>
</feature>
<keyword evidence="1" id="KW-0732">Signal</keyword>
<gene>
    <name evidence="3" type="ORF">PJIAN_4803</name>
</gene>
<accession>A0A161M6G4</accession>
<dbReference type="AlphaFoldDB" id="A0A161M6G4"/>
<dbReference type="RefSeq" id="WP_153802582.1">
    <property type="nucleotide sequence ID" value="NZ_BDCR01000004.1"/>
</dbReference>
<dbReference type="Proteomes" id="UP000076586">
    <property type="component" value="Unassembled WGS sequence"/>
</dbReference>
<keyword evidence="4" id="KW-1185">Reference proteome</keyword>
<evidence type="ECO:0000313" key="3">
    <source>
        <dbReference type="EMBL" id="GAT64253.1"/>
    </source>
</evidence>
<evidence type="ECO:0000256" key="1">
    <source>
        <dbReference type="SAM" id="SignalP"/>
    </source>
</evidence>
<dbReference type="InterPro" id="IPR035234">
    <property type="entry name" value="IgGFc-bd_N"/>
</dbReference>
<proteinExistence type="predicted"/>
<feature type="signal peptide" evidence="1">
    <location>
        <begin position="1"/>
        <end position="27"/>
    </location>
</feature>
<dbReference type="Gene3D" id="2.60.40.10">
    <property type="entry name" value="Immunoglobulins"/>
    <property type="match status" value="2"/>
</dbReference>
<dbReference type="STRING" id="681398.PJIAN_4803"/>
<name>A0A161M6G4_9BACT</name>